<gene>
    <name evidence="1" type="ORF">CVT63_07315</name>
</gene>
<accession>A0A2N3G4A6</accession>
<evidence type="ECO:0000313" key="2">
    <source>
        <dbReference type="Proteomes" id="UP000233654"/>
    </source>
</evidence>
<dbReference type="Proteomes" id="UP000233654">
    <property type="component" value="Unassembled WGS sequence"/>
</dbReference>
<proteinExistence type="predicted"/>
<organism evidence="1 2">
    <name type="scientific">Candidatus Anoxymicrobium japonicum</name>
    <dbReference type="NCBI Taxonomy" id="2013648"/>
    <lineage>
        <taxon>Bacteria</taxon>
        <taxon>Bacillati</taxon>
        <taxon>Actinomycetota</taxon>
        <taxon>Candidatus Geothermincolia</taxon>
        <taxon>Candidatus Geothermincolales</taxon>
        <taxon>Candidatus Anoxymicrobiaceae</taxon>
        <taxon>Candidatus Anoxymicrobium</taxon>
    </lineage>
</organism>
<sequence length="64" mass="7376">MILGVSARFARGQAEVRAEHLFSNNLFLAEFVIFPPNPVAKKLFEAERKFVYPVPLGEYRVRHT</sequence>
<evidence type="ECO:0000313" key="1">
    <source>
        <dbReference type="EMBL" id="PKQ27560.1"/>
    </source>
</evidence>
<comment type="caution">
    <text evidence="1">The sequence shown here is derived from an EMBL/GenBank/DDBJ whole genome shotgun (WGS) entry which is preliminary data.</text>
</comment>
<protein>
    <submittedName>
        <fullName evidence="1">Uncharacterized protein</fullName>
    </submittedName>
</protein>
<dbReference type="AlphaFoldDB" id="A0A2N3G4A6"/>
<reference evidence="1 2" key="1">
    <citation type="journal article" date="2017" name="ISME J.">
        <title>Potential for microbial H2 and metal transformations associated with novel bacteria and archaea in deep terrestrial subsurface sediments.</title>
        <authorList>
            <person name="Hernsdorf A.W."/>
            <person name="Amano Y."/>
            <person name="Miyakawa K."/>
            <person name="Ise K."/>
            <person name="Suzuki Y."/>
            <person name="Anantharaman K."/>
            <person name="Probst A."/>
            <person name="Burstein D."/>
            <person name="Thomas B.C."/>
            <person name="Banfield J.F."/>
        </authorList>
    </citation>
    <scope>NUCLEOTIDE SEQUENCE [LARGE SCALE GENOMIC DNA]</scope>
    <source>
        <strain evidence="1">HGW-Actinobacteria-3</strain>
    </source>
</reference>
<dbReference type="EMBL" id="PHEX01000078">
    <property type="protein sequence ID" value="PKQ27560.1"/>
    <property type="molecule type" value="Genomic_DNA"/>
</dbReference>
<name>A0A2N3G4A6_9ACTN</name>